<feature type="coiled-coil region" evidence="1">
    <location>
        <begin position="1050"/>
        <end position="1091"/>
    </location>
</feature>
<keyword evidence="1" id="KW-0175">Coiled coil</keyword>
<proteinExistence type="predicted"/>
<evidence type="ECO:0000256" key="1">
    <source>
        <dbReference type="SAM" id="Coils"/>
    </source>
</evidence>
<feature type="coiled-coil region" evidence="1">
    <location>
        <begin position="1193"/>
        <end position="1220"/>
    </location>
</feature>
<dbReference type="RefSeq" id="WP_171780885.1">
    <property type="nucleotide sequence ID" value="NZ_JABAGV010000002.1"/>
</dbReference>
<comment type="caution">
    <text evidence="2">The sequence shown here is derived from an EMBL/GenBank/DDBJ whole genome shotgun (WGS) entry which is preliminary data.</text>
</comment>
<dbReference type="Proteomes" id="UP001194098">
    <property type="component" value="Unassembled WGS sequence"/>
</dbReference>
<feature type="coiled-coil region" evidence="1">
    <location>
        <begin position="855"/>
        <end position="882"/>
    </location>
</feature>
<feature type="coiled-coil region" evidence="1">
    <location>
        <begin position="420"/>
        <end position="607"/>
    </location>
</feature>
<evidence type="ECO:0000313" key="2">
    <source>
        <dbReference type="EMBL" id="MBC2473379.1"/>
    </source>
</evidence>
<accession>A0AAW3W3A6</accession>
<reference evidence="2" key="2">
    <citation type="journal article" date="2022" name="Nat. Biotechnol.">
        <title>Carbon-negative production of acetone and isopropanol by gas fermentation at industrial pilot scale.</title>
        <authorList>
            <person name="Liew F.E."/>
            <person name="Nogle R."/>
            <person name="Abdalla T."/>
            <person name="Rasor B.J."/>
            <person name="Canter C."/>
            <person name="Jensen R.O."/>
            <person name="Wang L."/>
            <person name="Strutz J."/>
            <person name="Chirania P."/>
            <person name="De Tissera S."/>
            <person name="Mueller A.P."/>
            <person name="Ruan Z."/>
            <person name="Gao A."/>
            <person name="Tran L."/>
            <person name="Engle N.L."/>
            <person name="Bromley J.C."/>
            <person name="Daniell J."/>
            <person name="Conrado R."/>
            <person name="Tschaplinski T.J."/>
            <person name="Giannone R.J."/>
            <person name="Hettich R.L."/>
            <person name="Karim A.S."/>
            <person name="Simpson S.D."/>
            <person name="Brown S.D."/>
            <person name="Leang C."/>
            <person name="Jewett M.C."/>
            <person name="Kopke M."/>
        </authorList>
    </citation>
    <scope>NUCLEOTIDE SEQUENCE</scope>
    <source>
        <strain evidence="2">DJ015</strain>
    </source>
</reference>
<dbReference type="EMBL" id="JABAGV010000002">
    <property type="protein sequence ID" value="MBC2473379.1"/>
    <property type="molecule type" value="Genomic_DNA"/>
</dbReference>
<feature type="coiled-coil region" evidence="1">
    <location>
        <begin position="793"/>
        <end position="827"/>
    </location>
</feature>
<sequence length="1478" mass="174706">MPAISKIRFTNVVYENGQKRYNDDVFQFDGENGAILLENGGGKTVFIQTALQAILPNHDLADRKIKNTLMLENNSAHIAIEWIISERPRRYALTAVTLFMNKGSVDALKYAYEYEENDDETIEKLPFKVKNASGNYRPANKDEMEDYYSTMSKNRINAKLFKVKRDYHKYIEDKFKIIPKEWDRIATINGAEGDVEKFFDACATMGQLVDNLLIPTVEEALAGNGTKEFAETFEKQREHFKKYNQLKARIDESRQVENQVGTYIEYYKDYDEINNKVIETKEELKALYELAKTEQDLNSEKLSKINNEILGVNDQDKKLEQKEASYKLALLEKDMHLKKSMFEIKEDEYNKILNRKLEKDKRYSNLKVLKYKNDIKQEEELVKFNREQIENLDKDEEVVDIKDELDVNAGEIRGYYLKEEDKLNKQLQFIESQINTENTEIHENEKYLQEKLNNEKALESNKSNLEGKSNTIEEDIEKIKKEILFDEKQESVEDKISEWKNNLSELENKIFNNHKKKSELNNEELQVKKLLDDKRVDYDNLKIQSIELDSKLNKIKAEEEALIRRLKEFKNSFYSVEALHAKEASIIDQLENSLEKARENKEKAILDERISYRWLDDYKESEYYTADAVIEKYLISWRNQFDYIESGTTYIQRAAKSNQLSEEAYFEKFPYWAITLVVSEKEKTKLNEKISKSLDKLINPVIVMDEKETRDVLSGNKDFSRDNIFIPAPWKDNISQNYFESYRKEITEKAEEIKKQRIEKENEYIITEALLKALRKFYAENSYEVFSNMKKQFEEVSLNKNLAEDAIKQLEGRLEDITIEIKKIDSEISNCKEGKVDLEKKIEKANEYFIKNNKNKKLIIEIKKLKNELEILNIEIKKVQSDIKYKEDFVESLKNDFNEIDYNKRSIVLKEFYDEVKEKIPKSSNKTIGTLIELRKTLKDKLDNKQKNRKSLEDELRERLEKIKTLNSDLENFIKGLEVEIDEEFSDLINNDEMSRLIDEINDLKRDLKLEKKEYNQTSKNYEKSEIIYETKKDDYEKTYGNIIIFNEALEEVEELLISEKKILSEKKKKLEVEEKRLSEEKSELDKVINDFKLCNAGYPFLNEAIKDIELKDEVKNNFSYNRKEIVAKVSSNIIELQKQLAKRSKETEEQKERFLNFCENKILDIKLKKMAVDGVNFRKSYTDIIEWQNMMIERINKIIELLESDMREHDEEMKQFINHLHSYLVMMAQELKAIPKKTKIKLEDNWKEVYLFNVPEWNEKDGKLELYNHINWILKRLEGEEYRDENGVENQEKVKKSIEKWLQSKQLLPIVMNQKKITIKCRKVTNDGKMSSMPFSWEESNSWSGGEKWSKNMALFLGILNYVAEKRKQIIPLKSHYRTVIVDNPFGKASSDHVLDPVFFIAEQLGFQIIALTAHAEGKFIRTYFPIVYSCKLRSSENGNSQILTNEREIKKAFLKDADSEKLERLGQVNQIMMFES</sequence>
<evidence type="ECO:0000313" key="3">
    <source>
        <dbReference type="Proteomes" id="UP001194098"/>
    </source>
</evidence>
<evidence type="ECO:0008006" key="4">
    <source>
        <dbReference type="Google" id="ProtNLM"/>
    </source>
</evidence>
<organism evidence="2 3">
    <name type="scientific">Clostridium beijerinckii</name>
    <name type="common">Clostridium MP</name>
    <dbReference type="NCBI Taxonomy" id="1520"/>
    <lineage>
        <taxon>Bacteria</taxon>
        <taxon>Bacillati</taxon>
        <taxon>Bacillota</taxon>
        <taxon>Clostridia</taxon>
        <taxon>Eubacteriales</taxon>
        <taxon>Clostridiaceae</taxon>
        <taxon>Clostridium</taxon>
    </lineage>
</organism>
<reference evidence="2" key="1">
    <citation type="submission" date="2020-04" db="EMBL/GenBank/DDBJ databases">
        <authorList>
            <person name="Brown S."/>
        </authorList>
    </citation>
    <scope>NUCLEOTIDE SEQUENCE</scope>
    <source>
        <strain evidence="2">DJ015</strain>
    </source>
</reference>
<feature type="coiled-coil region" evidence="1">
    <location>
        <begin position="935"/>
        <end position="1025"/>
    </location>
</feature>
<name>A0AAW3W3A6_CLOBE</name>
<protein>
    <recommendedName>
        <fullName evidence="4">Chromosome partition protein Smc</fullName>
    </recommendedName>
</protein>
<gene>
    <name evidence="2" type="ORF">HGI39_01370</name>
</gene>